<dbReference type="GeneID" id="65107896"/>
<dbReference type="EMBL" id="KY945241">
    <property type="protein sequence ID" value="ARW57085.1"/>
    <property type="molecule type" value="Genomic_RNA"/>
</dbReference>
<reference evidence="1 2" key="1">
    <citation type="submission" date="2017-04" db="EMBL/GenBank/DDBJ databases">
        <title>Isolation and Genetic Analysis of a Novel Cyanophage S-H35 from the Bohai Sea.</title>
        <authorList>
            <person name="Xu X."/>
        </authorList>
    </citation>
    <scope>NUCLEOTIDE SEQUENCE [LARGE SCALE GENOMIC DNA]</scope>
</reference>
<evidence type="ECO:0000313" key="1">
    <source>
        <dbReference type="EMBL" id="ARW57085.1"/>
    </source>
</evidence>
<proteinExistence type="predicted"/>
<accession>A0A1Z1LWN6</accession>
<dbReference type="RefSeq" id="YP_010090424.1">
    <property type="nucleotide sequence ID" value="NC_055719.1"/>
</dbReference>
<keyword evidence="2" id="KW-1185">Reference proteome</keyword>
<dbReference type="Pfam" id="PF11360">
    <property type="entry name" value="DUF3110"/>
    <property type="match status" value="1"/>
</dbReference>
<evidence type="ECO:0000313" key="2">
    <source>
        <dbReference type="Proteomes" id="UP000225351"/>
    </source>
</evidence>
<dbReference type="InterPro" id="IPR021503">
    <property type="entry name" value="DUF3110"/>
</dbReference>
<name>A0A1Z1LWN6_9CAUD</name>
<dbReference type="KEGG" id="vg:65107896"/>
<sequence>MYILTDKNTGGVYAVFDKDRVKTVQVFEEEDDAIRYQELLLADDLDDDLEVMEVELSTVAVNCENYGYGYSVITSNDFVIPPNQ</sequence>
<dbReference type="Proteomes" id="UP000225351">
    <property type="component" value="Segment"/>
</dbReference>
<protein>
    <submittedName>
        <fullName evidence="1">Uncharacterized protein</fullName>
    </submittedName>
</protein>
<organism evidence="1 2">
    <name type="scientific">Synechococcus phage S-H35</name>
    <dbReference type="NCBI Taxonomy" id="1983572"/>
    <lineage>
        <taxon>Viruses</taxon>
        <taxon>Duplodnaviria</taxon>
        <taxon>Heunggongvirae</taxon>
        <taxon>Uroviricota</taxon>
        <taxon>Caudoviricetes</taxon>
        <taxon>Pantevenvirales</taxon>
        <taxon>Kyanoviridae</taxon>
        <taxon>Shandvirus</taxon>
        <taxon>Shandvirus sh35</taxon>
    </lineage>
</organism>